<dbReference type="Gene3D" id="3.40.1090.10">
    <property type="entry name" value="Cytosolic phospholipase A2 catalytic domain"/>
    <property type="match status" value="2"/>
</dbReference>
<feature type="transmembrane region" description="Helical" evidence="1">
    <location>
        <begin position="390"/>
        <end position="412"/>
    </location>
</feature>
<protein>
    <submittedName>
        <fullName evidence="2">Bll2701 protein</fullName>
    </submittedName>
</protein>
<keyword evidence="1" id="KW-0472">Membrane</keyword>
<dbReference type="InterPro" id="IPR016035">
    <property type="entry name" value="Acyl_Trfase/lysoPLipase"/>
</dbReference>
<dbReference type="Proteomes" id="UP000286806">
    <property type="component" value="Unassembled WGS sequence"/>
</dbReference>
<keyword evidence="1" id="KW-1133">Transmembrane helix</keyword>
<feature type="transmembrane region" description="Helical" evidence="1">
    <location>
        <begin position="418"/>
        <end position="437"/>
    </location>
</feature>
<comment type="caution">
    <text evidence="2">The sequence shown here is derived from an EMBL/GenBank/DDBJ whole genome shotgun (WGS) entry which is preliminary data.</text>
</comment>
<dbReference type="GO" id="GO:0046475">
    <property type="term" value="P:glycerophospholipid catabolic process"/>
    <property type="evidence" value="ECO:0007669"/>
    <property type="project" value="TreeGrafter"/>
</dbReference>
<dbReference type="RefSeq" id="WP_223247634.1">
    <property type="nucleotide sequence ID" value="NZ_BGOW01000003.1"/>
</dbReference>
<dbReference type="GO" id="GO:0004623">
    <property type="term" value="F:phospholipase A2 activity"/>
    <property type="evidence" value="ECO:0007669"/>
    <property type="project" value="TreeGrafter"/>
</dbReference>
<feature type="transmembrane region" description="Helical" evidence="1">
    <location>
        <begin position="458"/>
        <end position="478"/>
    </location>
</feature>
<feature type="transmembrane region" description="Helical" evidence="1">
    <location>
        <begin position="206"/>
        <end position="228"/>
    </location>
</feature>
<proteinExistence type="predicted"/>
<dbReference type="GO" id="GO:0005829">
    <property type="term" value="C:cytosol"/>
    <property type="evidence" value="ECO:0007669"/>
    <property type="project" value="TreeGrafter"/>
</dbReference>
<keyword evidence="1" id="KW-0812">Transmembrane</keyword>
<feature type="transmembrane region" description="Helical" evidence="1">
    <location>
        <begin position="346"/>
        <end position="369"/>
    </location>
</feature>
<feature type="transmembrane region" description="Helical" evidence="1">
    <location>
        <begin position="506"/>
        <end position="527"/>
    </location>
</feature>
<keyword evidence="3" id="KW-1185">Reference proteome</keyword>
<feature type="transmembrane region" description="Helical" evidence="1">
    <location>
        <begin position="240"/>
        <end position="262"/>
    </location>
</feature>
<feature type="transmembrane region" description="Helical" evidence="1">
    <location>
        <begin position="152"/>
        <end position="177"/>
    </location>
</feature>
<sequence>MPAPQPDPADPDAPLTLAAMLQHERAVLDALRVQDGTPANAPRVGLAFSGGGIRSATFNLGVIQALAERKLLRGFDYLSTVSGGGYIGGWLAALIRRKGNGSVAALEPLLACGGDELTAVRFLRSYSNYLTPHSGLLSADTLGAVATYLRNLYLNLSVLILSVAALLLLPRLLIAALPQLAGLQLPGLGTLLEWSGFHSLNALHPIYFGLGGLSLLVAVVMTSFNLVSTGTPRWYCQQGWVLRLIVLPTLLAAALFSYGFFLLGAKLTAPPLEWMKTAALLYALPWLYGRLLSLVFGQAERRELLLRPLRSSLVTLLSTLAAGALGGLLFYAAVHGLRYLPAETAVWWAVGLGTPLILKIFSLVVVAHIGFMGRDFSNAMREWWSRLGGWILIIGLAWLALFVVAIYALPLLLWASHWAYGGGAAWLASTVTGLLLGSGPATAKPGSVWWKEWLAKSAPWVFISGLLILLSALLQYALSDVDGRALAPGSSVQDYAYHCLAAMNQVSGWLLLGVALACVAAAALLSWRVDINLFALYYFYRDRLVRCYLGASRQPERAPQLFTGFDPADDLALADLVQRPYPIFNTAINLVKGSDLAWQQRKAAAFSFTPSHCGFSLATTASNTAKCRGGYRPSAGYLGPHGAFLGTAMAISGAAASPNMGYHSSPALCLLMTVFNLRLGHWSGNPCHPSAWRAYGPKLGGRYLLSELFGLTDSDTPFVYLSDGGHFENLGIYELVRRRCNYIVAIDAGQDEKFNFDDLGNAIRKCYTDFGVRIDIDVNALRPDSATGLSLWSAAVGRIHYPDAPDAQLLYLKPTLACDIPSDVFNYAVSNPGFPHQRTSDQDFDEAQFESYRKLGHHLAAHVFDDAYRELLGNHYNAGQDLPNHEWAGLFRILRAHADADFRKQAKITT</sequence>
<name>A0A401JAQ5_9PROT</name>
<evidence type="ECO:0000313" key="2">
    <source>
        <dbReference type="EMBL" id="GBL44748.1"/>
    </source>
</evidence>
<evidence type="ECO:0000313" key="3">
    <source>
        <dbReference type="Proteomes" id="UP000286806"/>
    </source>
</evidence>
<accession>A0A401JAQ5</accession>
<dbReference type="EMBL" id="BGOW01000003">
    <property type="protein sequence ID" value="GBL44748.1"/>
    <property type="molecule type" value="Genomic_DNA"/>
</dbReference>
<organism evidence="2 3">
    <name type="scientific">Sulfuriferula multivorans</name>
    <dbReference type="NCBI Taxonomy" id="1559896"/>
    <lineage>
        <taxon>Bacteria</taxon>
        <taxon>Pseudomonadati</taxon>
        <taxon>Pseudomonadota</taxon>
        <taxon>Betaproteobacteria</taxon>
        <taxon>Nitrosomonadales</taxon>
        <taxon>Sulfuricellaceae</taxon>
        <taxon>Sulfuriferula</taxon>
    </lineage>
</organism>
<evidence type="ECO:0000256" key="1">
    <source>
        <dbReference type="SAM" id="Phobius"/>
    </source>
</evidence>
<dbReference type="PANTHER" id="PTHR10728">
    <property type="entry name" value="CYTOSOLIC PHOSPHOLIPASE A2"/>
    <property type="match status" value="1"/>
</dbReference>
<dbReference type="SUPFAM" id="SSF52151">
    <property type="entry name" value="FabD/lysophospholipase-like"/>
    <property type="match status" value="1"/>
</dbReference>
<gene>
    <name evidence="2" type="ORF">SFMTTN_0549</name>
</gene>
<reference evidence="2 3" key="1">
    <citation type="journal article" date="2019" name="Front. Microbiol.">
        <title>Genomes of Neutrophilic Sulfur-Oxidizing Chemolithoautotrophs Representing 9 Proteobacterial Species From 8 Genera.</title>
        <authorList>
            <person name="Watanabe T."/>
            <person name="Kojima H."/>
            <person name="Umezawa K."/>
            <person name="Hori C."/>
            <person name="Takasuka T.E."/>
            <person name="Kato Y."/>
            <person name="Fukui M."/>
        </authorList>
    </citation>
    <scope>NUCLEOTIDE SEQUENCE [LARGE SCALE GENOMIC DNA]</scope>
    <source>
        <strain evidence="2 3">TTN</strain>
    </source>
</reference>
<feature type="transmembrane region" description="Helical" evidence="1">
    <location>
        <begin position="313"/>
        <end position="334"/>
    </location>
</feature>
<dbReference type="PANTHER" id="PTHR10728:SF40">
    <property type="entry name" value="PATATIN FAMILY PROTEIN"/>
    <property type="match status" value="1"/>
</dbReference>
<feature type="transmembrane region" description="Helical" evidence="1">
    <location>
        <begin position="274"/>
        <end position="292"/>
    </location>
</feature>
<dbReference type="AlphaFoldDB" id="A0A401JAQ5"/>